<feature type="domain" description="MOSC" evidence="3">
    <location>
        <begin position="1085"/>
        <end position="1251"/>
    </location>
</feature>
<evidence type="ECO:0000313" key="5">
    <source>
        <dbReference type="EMBL" id="CAL1168988.1"/>
    </source>
</evidence>
<dbReference type="PROSITE" id="PS51340">
    <property type="entry name" value="MOSC"/>
    <property type="match status" value="1"/>
</dbReference>
<dbReference type="GO" id="GO:0006777">
    <property type="term" value="P:Mo-molybdopterin cofactor biosynthetic process"/>
    <property type="evidence" value="ECO:0007669"/>
    <property type="project" value="UniProtKB-KW"/>
</dbReference>
<evidence type="ECO:0000256" key="1">
    <source>
        <dbReference type="ARBA" id="ARBA00023150"/>
    </source>
</evidence>
<proteinExistence type="predicted"/>
<dbReference type="InterPro" id="IPR005302">
    <property type="entry name" value="MoCF_Sase_C"/>
</dbReference>
<dbReference type="InterPro" id="IPR015422">
    <property type="entry name" value="PyrdxlP-dep_Trfase_small"/>
</dbReference>
<keyword evidence="7" id="KW-1185">Reference proteome</keyword>
<dbReference type="EMBL" id="CAMXCT030006540">
    <property type="protein sequence ID" value="CAL4802925.1"/>
    <property type="molecule type" value="Genomic_DNA"/>
</dbReference>
<dbReference type="Pfam" id="PF03473">
    <property type="entry name" value="MOSC"/>
    <property type="match status" value="1"/>
</dbReference>
<reference evidence="5" key="2">
    <citation type="submission" date="2024-04" db="EMBL/GenBank/DDBJ databases">
        <authorList>
            <person name="Chen Y."/>
            <person name="Shah S."/>
            <person name="Dougan E. K."/>
            <person name="Thang M."/>
            <person name="Chan C."/>
        </authorList>
    </citation>
    <scope>NUCLEOTIDE SEQUENCE [LARGE SCALE GENOMIC DNA]</scope>
</reference>
<evidence type="ECO:0000313" key="4">
    <source>
        <dbReference type="EMBL" id="CAI4015613.1"/>
    </source>
</evidence>
<dbReference type="GO" id="GO:0030151">
    <property type="term" value="F:molybdenum ion binding"/>
    <property type="evidence" value="ECO:0007669"/>
    <property type="project" value="InterPro"/>
</dbReference>
<comment type="caution">
    <text evidence="4">The sequence shown here is derived from an EMBL/GenBank/DDBJ whole genome shotgun (WGS) entry which is preliminary data.</text>
</comment>
<name>A0A9P1GJR8_9DINO</name>
<keyword evidence="1" id="KW-0501">Molybdenum cofactor biosynthesis</keyword>
<dbReference type="EMBL" id="CAMXCT010006540">
    <property type="protein sequence ID" value="CAI4015613.1"/>
    <property type="molecule type" value="Genomic_DNA"/>
</dbReference>
<dbReference type="PANTHER" id="PTHR14237:SF76">
    <property type="entry name" value="OS03G0765800 PROTEIN"/>
    <property type="match status" value="1"/>
</dbReference>
<dbReference type="Gene3D" id="3.90.1150.10">
    <property type="entry name" value="Aspartate Aminotransferase, domain 1"/>
    <property type="match status" value="1"/>
</dbReference>
<evidence type="ECO:0000313" key="7">
    <source>
        <dbReference type="Proteomes" id="UP001152797"/>
    </source>
</evidence>
<accession>A0A9P1GJR8</accession>
<dbReference type="GO" id="GO:0030170">
    <property type="term" value="F:pyridoxal phosphate binding"/>
    <property type="evidence" value="ECO:0007669"/>
    <property type="project" value="InterPro"/>
</dbReference>
<dbReference type="Proteomes" id="UP001152797">
    <property type="component" value="Unassembled WGS sequence"/>
</dbReference>
<reference evidence="4" key="1">
    <citation type="submission" date="2022-10" db="EMBL/GenBank/DDBJ databases">
        <authorList>
            <person name="Chen Y."/>
            <person name="Dougan E. K."/>
            <person name="Chan C."/>
            <person name="Rhodes N."/>
            <person name="Thang M."/>
        </authorList>
    </citation>
    <scope>NUCLEOTIDE SEQUENCE</scope>
</reference>
<dbReference type="Pfam" id="PF03476">
    <property type="entry name" value="MOSC_N"/>
    <property type="match status" value="1"/>
</dbReference>
<dbReference type="InterPro" id="IPR015421">
    <property type="entry name" value="PyrdxlP-dep_Trfase_major"/>
</dbReference>
<dbReference type="Gene3D" id="3.40.640.10">
    <property type="entry name" value="Type I PLP-dependent aspartate aminotransferase-like (Major domain)"/>
    <property type="match status" value="1"/>
</dbReference>
<sequence>MKAPSTAELQDIKEELESWVIYGPRAKLLLDQLKTLKVTSNFSELPRIVERYVHHPQELVAQQARGILEEWKDVRSVKRALEFPGSDDDSDAPSRVRRKEKERKVEKDEDEDESMSCEDVFQESVEFLEAPAGWSMKQAFVQFRGRRERFWNFTLPRPFGNSSWFLQVRVAETSLSEKKTQSKRSKGSKEKSQKSKSSSSSGTLELSEIQELLQRMALDLGALPSEDALGEEKLRALQRLQRLEQRFTGPGVTEAEARNALRLFERELSKANWTEEKFAKLKRQLAGTEEWSAADVVVECSLKWVQEGKRRQAWFTNVSERMATPLGIEFGYTSNGGCCFVGPLSAALGAGLTTALVCHLAHLDLKKHMEKTKRISAPQFLQGFVAPWLCLEHELQWFDSKEYPFSRETARVIPNRIRNCSPVWRACRAMDQSDSLRSWLQCPWTPGFNVLLKFCQRPSTRHLLWYLPHVEDYRRDQLCHLGDVVYLDYAGAALFSRAQLAATQELLLQSCLGNPHSSSSSQEALERSRDLVLHLFNGSRKTHSVIFTSGATQSLQLLGEHFPWRSGGCFLYADESHTSVLGLRQFARASKCAFGTLAMNDLPLLAKDPSVAQFIEGDMATKPASKLLAIPGESNFSGLKTDLSCLSELRKEKWRILLDAAKLACSPGALDLKSCCADFTVVSFYKIFGYPTGLGALLVRHDAAPLLQPAEATYFAGGTVLSISARSSFVVPKPSLSEWLERGTPHFQGILSLPAQVSEVSRLGSPWARWHHPLAVCREAYLRTAEARHGNGQPLSRVVGAHEHPEWETMQGPTLALLLYYADGSPVPYGLVAKEAAERQVMLRTGCHCNAGACQRYLGLTDEDIRGFYATGKVCGDDRGVIDGRATGVVRLSFGLYSTFSDVDRWMEVLMHFVDQLPQEQPSMVASDTSVPEKVTELASGTGTISALKVYPVKGCGALEVKRWPMDGASLFLDRRWCLTLASRKRPVSAKQAPRLTNVRLSLKQEERRFVLVLSSKFHPQKLEMVLNAEDSQILLASGVQTFEDQIDGESSNTVRLDEEEIDSAAASAWFEQLLNIQGLQLLRAAPSRSVPGTGEAPETSPAKTDFANAPKTLLMVSTASLKRFGEVCGLGTVPVERFRANLEVNFPEDQAYEEMAWPSGLAVQVGGADTFEVAGKCVRCQAIDIDPDGDADATAESSGPSLLAALATAEGVGGSTSKGPTFGVLLRKRPEQTEQPELRILEVNMALQAIGSSNVGERW</sequence>
<feature type="region of interest" description="Disordered" evidence="2">
    <location>
        <begin position="82"/>
        <end position="118"/>
    </location>
</feature>
<organism evidence="4">
    <name type="scientific">Cladocopium goreaui</name>
    <dbReference type="NCBI Taxonomy" id="2562237"/>
    <lineage>
        <taxon>Eukaryota</taxon>
        <taxon>Sar</taxon>
        <taxon>Alveolata</taxon>
        <taxon>Dinophyceae</taxon>
        <taxon>Suessiales</taxon>
        <taxon>Symbiodiniaceae</taxon>
        <taxon>Cladocopium</taxon>
    </lineage>
</organism>
<evidence type="ECO:0000259" key="3">
    <source>
        <dbReference type="PROSITE" id="PS51340"/>
    </source>
</evidence>
<evidence type="ECO:0000256" key="2">
    <source>
        <dbReference type="SAM" id="MobiDB-lite"/>
    </source>
</evidence>
<dbReference type="EMBL" id="CAMXCT020006540">
    <property type="protein sequence ID" value="CAL1168988.1"/>
    <property type="molecule type" value="Genomic_DNA"/>
</dbReference>
<dbReference type="InterPro" id="IPR005303">
    <property type="entry name" value="MOCOS_middle"/>
</dbReference>
<dbReference type="AlphaFoldDB" id="A0A9P1GJR8"/>
<feature type="region of interest" description="Disordered" evidence="2">
    <location>
        <begin position="176"/>
        <end position="203"/>
    </location>
</feature>
<dbReference type="InterPro" id="IPR015424">
    <property type="entry name" value="PyrdxlP-dep_Trfase"/>
</dbReference>
<gene>
    <name evidence="4" type="ORF">C1SCF055_LOCUS40433</name>
</gene>
<dbReference type="InterPro" id="IPR000192">
    <property type="entry name" value="Aminotrans_V_dom"/>
</dbReference>
<dbReference type="GO" id="GO:0003824">
    <property type="term" value="F:catalytic activity"/>
    <property type="evidence" value="ECO:0007669"/>
    <property type="project" value="InterPro"/>
</dbReference>
<protein>
    <submittedName>
        <fullName evidence="6">Molybdenum cofactor sulfurase</fullName>
    </submittedName>
</protein>
<dbReference type="Pfam" id="PF00266">
    <property type="entry name" value="Aminotran_5"/>
    <property type="match status" value="1"/>
</dbReference>
<dbReference type="SUPFAM" id="SSF53383">
    <property type="entry name" value="PLP-dependent transferases"/>
    <property type="match status" value="1"/>
</dbReference>
<dbReference type="PANTHER" id="PTHR14237">
    <property type="entry name" value="MOLYBDOPTERIN COFACTOR SULFURASE MOSC"/>
    <property type="match status" value="1"/>
</dbReference>
<dbReference type="SUPFAM" id="SSF141673">
    <property type="entry name" value="MOSC N-terminal domain-like"/>
    <property type="match status" value="1"/>
</dbReference>
<dbReference type="OrthoDB" id="10264306at2759"/>
<evidence type="ECO:0000313" key="6">
    <source>
        <dbReference type="EMBL" id="CAL4802925.1"/>
    </source>
</evidence>